<dbReference type="PROSITE" id="PS50206">
    <property type="entry name" value="RHODANESE_3"/>
    <property type="match status" value="1"/>
</dbReference>
<feature type="domain" description="Rhodanese" evidence="12">
    <location>
        <begin position="363"/>
        <end position="467"/>
    </location>
</feature>
<organism evidence="13 14">
    <name type="scientific">Thermothielavioides terrestris (strain ATCC 38088 / NRRL 8126)</name>
    <name type="common">Thielavia terrestris</name>
    <dbReference type="NCBI Taxonomy" id="578455"/>
    <lineage>
        <taxon>Eukaryota</taxon>
        <taxon>Fungi</taxon>
        <taxon>Dikarya</taxon>
        <taxon>Ascomycota</taxon>
        <taxon>Pezizomycotina</taxon>
        <taxon>Sordariomycetes</taxon>
        <taxon>Sordariomycetidae</taxon>
        <taxon>Sordariales</taxon>
        <taxon>Chaetomiaceae</taxon>
        <taxon>Thermothielavioides</taxon>
        <taxon>Thermothielavioides terrestris</taxon>
    </lineage>
</organism>
<dbReference type="SMART" id="SM00450">
    <property type="entry name" value="RHOD"/>
    <property type="match status" value="1"/>
</dbReference>
<feature type="region of interest" description="Disordered" evidence="11">
    <location>
        <begin position="132"/>
        <end position="251"/>
    </location>
</feature>
<evidence type="ECO:0000256" key="2">
    <source>
        <dbReference type="ARBA" id="ARBA00013064"/>
    </source>
</evidence>
<name>G2QYA7_THETT</name>
<evidence type="ECO:0000256" key="3">
    <source>
        <dbReference type="ARBA" id="ARBA00022618"/>
    </source>
</evidence>
<dbReference type="InterPro" id="IPR000751">
    <property type="entry name" value="MPI_Phosphatase"/>
</dbReference>
<keyword evidence="4 10" id="KW-0498">Mitosis</keyword>
<dbReference type="PRINTS" id="PR00716">
    <property type="entry name" value="MPIPHPHTASE"/>
</dbReference>
<dbReference type="InterPro" id="IPR036873">
    <property type="entry name" value="Rhodanese-like_dom_sf"/>
</dbReference>
<dbReference type="Gene3D" id="3.40.250.10">
    <property type="entry name" value="Rhodanese-like domain"/>
    <property type="match status" value="1"/>
</dbReference>
<dbReference type="OrthoDB" id="26523at2759"/>
<dbReference type="PANTHER" id="PTHR10828:SF17">
    <property type="entry name" value="PROTEIN-TYROSINE-PHOSPHATASE"/>
    <property type="match status" value="1"/>
</dbReference>
<evidence type="ECO:0000256" key="6">
    <source>
        <dbReference type="ARBA" id="ARBA00022912"/>
    </source>
</evidence>
<dbReference type="KEGG" id="ttt:THITE_2114160"/>
<keyword evidence="3 10" id="KW-0132">Cell division</keyword>
<dbReference type="GO" id="GO:0005737">
    <property type="term" value="C:cytoplasm"/>
    <property type="evidence" value="ECO:0007669"/>
    <property type="project" value="TreeGrafter"/>
</dbReference>
<keyword evidence="6 10" id="KW-0904">Protein phosphatase</keyword>
<evidence type="ECO:0000256" key="5">
    <source>
        <dbReference type="ARBA" id="ARBA00022801"/>
    </source>
</evidence>
<dbReference type="RefSeq" id="XP_003652541.1">
    <property type="nucleotide sequence ID" value="XM_003652493.1"/>
</dbReference>
<dbReference type="GO" id="GO:0005634">
    <property type="term" value="C:nucleus"/>
    <property type="evidence" value="ECO:0007669"/>
    <property type="project" value="TreeGrafter"/>
</dbReference>
<evidence type="ECO:0000256" key="8">
    <source>
        <dbReference type="ARBA" id="ARBA00051722"/>
    </source>
</evidence>
<evidence type="ECO:0000256" key="1">
    <source>
        <dbReference type="ARBA" id="ARBA00011065"/>
    </source>
</evidence>
<comment type="similarity">
    <text evidence="1 10">Belongs to the MPI phosphatase family.</text>
</comment>
<reference evidence="13 14" key="1">
    <citation type="journal article" date="2011" name="Nat. Biotechnol.">
        <title>Comparative genomic analysis of the thermophilic biomass-degrading fungi Myceliophthora thermophila and Thielavia terrestris.</title>
        <authorList>
            <person name="Berka R.M."/>
            <person name="Grigoriev I.V."/>
            <person name="Otillar R."/>
            <person name="Salamov A."/>
            <person name="Grimwood J."/>
            <person name="Reid I."/>
            <person name="Ishmael N."/>
            <person name="John T."/>
            <person name="Darmond C."/>
            <person name="Moisan M.-C."/>
            <person name="Henrissat B."/>
            <person name="Coutinho P.M."/>
            <person name="Lombard V."/>
            <person name="Natvig D.O."/>
            <person name="Lindquist E."/>
            <person name="Schmutz J."/>
            <person name="Lucas S."/>
            <person name="Harris P."/>
            <person name="Powlowski J."/>
            <person name="Bellemare A."/>
            <person name="Taylor D."/>
            <person name="Butler G."/>
            <person name="de Vries R.P."/>
            <person name="Allijn I.E."/>
            <person name="van den Brink J."/>
            <person name="Ushinsky S."/>
            <person name="Storms R."/>
            <person name="Powell A.J."/>
            <person name="Paulsen I.T."/>
            <person name="Elbourne L.D.H."/>
            <person name="Baker S.E."/>
            <person name="Magnuson J."/>
            <person name="LaBoissiere S."/>
            <person name="Clutterbuck A.J."/>
            <person name="Martinez D."/>
            <person name="Wogulis M."/>
            <person name="de Leon A.L."/>
            <person name="Rey M.W."/>
            <person name="Tsang A."/>
        </authorList>
    </citation>
    <scope>NUCLEOTIDE SEQUENCE [LARGE SCALE GENOMIC DNA]</scope>
    <source>
        <strain evidence="14">ATCC 38088 / NRRL 8126</strain>
    </source>
</reference>
<evidence type="ECO:0000313" key="14">
    <source>
        <dbReference type="Proteomes" id="UP000008181"/>
    </source>
</evidence>
<comment type="function">
    <text evidence="10">Tyrosine protein phosphatase which functions as a dosage-dependent inducer of mitotic progression.</text>
</comment>
<feature type="compositionally biased region" description="Polar residues" evidence="11">
    <location>
        <begin position="212"/>
        <end position="231"/>
    </location>
</feature>
<evidence type="ECO:0000256" key="11">
    <source>
        <dbReference type="SAM" id="MobiDB-lite"/>
    </source>
</evidence>
<dbReference type="GeneID" id="11520702"/>
<dbReference type="AlphaFoldDB" id="G2QYA7"/>
<keyword evidence="7 10" id="KW-0131">Cell cycle</keyword>
<dbReference type="GO" id="GO:0110032">
    <property type="term" value="P:positive regulation of G2/MI transition of meiotic cell cycle"/>
    <property type="evidence" value="ECO:0007669"/>
    <property type="project" value="TreeGrafter"/>
</dbReference>
<dbReference type="GO" id="GO:0004725">
    <property type="term" value="F:protein tyrosine phosphatase activity"/>
    <property type="evidence" value="ECO:0007669"/>
    <property type="project" value="UniProtKB-UniRule"/>
</dbReference>
<sequence>METSSPLAAMRPTPPSNFGQSNMFGPRLVPSPLDRGQFTFQLRNAEYFNLKAVQGSSPAASLAADLSQNFKLNEASPMFPTPRRALFTTATMMDAFEARGHLTTPPLPPSSSPGCVDMMDMSPLPHKAPFIAHTEAPSPTPGANDDDMLDSPALRPSALQPVKPIVSDRRRLGLRRPSLTRAKGFSTSGLLTRSNAENQPPPFRFEAGGDGQLNTSHSAAMSPSECFQDSPPQERRPKSANSPCPSVAFSRPKPNFNSLSAMSGVRNGSPVASHTRRTSNPFLRPRKQYRRSVSMFENSGDAVKPKSGGQPMPPGFALHSVADIEEPPEYVLPHFFSDDPTETIPRITRETMLEVLDGKYNEHFDHKMIIDCRFEYEYEGGHINGAINYNDKELLATQLVDTPIEGRTLLIFHCEYSVHRAPIMARHIRSKDREANVEQYPKLTYPEVYILDGGYSAFFAEHPERCYPQAYVEMNAAEHVNTCERELGRLRQNRKGLGRAQTYAFGQQDPTLLDSPTGPSRLGTRESDLSSMLGSSPIGTDRAYARRMVSF</sequence>
<dbReference type="InterPro" id="IPR001763">
    <property type="entry name" value="Rhodanese-like_dom"/>
</dbReference>
<evidence type="ECO:0000313" key="13">
    <source>
        <dbReference type="EMBL" id="AEO66205.1"/>
    </source>
</evidence>
<dbReference type="eggNOG" id="KOG3772">
    <property type="taxonomic scope" value="Eukaryota"/>
</dbReference>
<evidence type="ECO:0000256" key="7">
    <source>
        <dbReference type="ARBA" id="ARBA00023306"/>
    </source>
</evidence>
<dbReference type="HOGENOM" id="CLU_017900_0_0_1"/>
<dbReference type="Proteomes" id="UP000008181">
    <property type="component" value="Chromosome 2"/>
</dbReference>
<dbReference type="FunFam" id="3.40.250.10:FF:000021">
    <property type="entry name" value="M-phase inducer phosphatase cdc-25.2"/>
    <property type="match status" value="1"/>
</dbReference>
<dbReference type="SUPFAM" id="SSF52821">
    <property type="entry name" value="Rhodanese/Cell cycle control phosphatase"/>
    <property type="match status" value="1"/>
</dbReference>
<dbReference type="Pfam" id="PF00581">
    <property type="entry name" value="Rhodanese"/>
    <property type="match status" value="1"/>
</dbReference>
<evidence type="ECO:0000256" key="10">
    <source>
        <dbReference type="RuleBase" id="RU368028"/>
    </source>
</evidence>
<dbReference type="GO" id="GO:0000086">
    <property type="term" value="P:G2/M transition of mitotic cell cycle"/>
    <property type="evidence" value="ECO:0007669"/>
    <property type="project" value="TreeGrafter"/>
</dbReference>
<keyword evidence="14" id="KW-1185">Reference proteome</keyword>
<dbReference type="EC" id="3.1.3.48" evidence="2 10"/>
<dbReference type="GO" id="GO:0010971">
    <property type="term" value="P:positive regulation of G2/M transition of mitotic cell cycle"/>
    <property type="evidence" value="ECO:0007669"/>
    <property type="project" value="TreeGrafter"/>
</dbReference>
<feature type="compositionally biased region" description="Polar residues" evidence="11">
    <location>
        <begin position="185"/>
        <end position="198"/>
    </location>
</feature>
<proteinExistence type="inferred from homology"/>
<evidence type="ECO:0000259" key="12">
    <source>
        <dbReference type="PROSITE" id="PS50206"/>
    </source>
</evidence>
<dbReference type="STRING" id="578455.G2QYA7"/>
<feature type="region of interest" description="Disordered" evidence="11">
    <location>
        <begin position="1"/>
        <end position="30"/>
    </location>
</feature>
<evidence type="ECO:0000256" key="4">
    <source>
        <dbReference type="ARBA" id="ARBA00022776"/>
    </source>
</evidence>
<dbReference type="CDD" id="cd01530">
    <property type="entry name" value="Cdc25"/>
    <property type="match status" value="1"/>
</dbReference>
<accession>G2QYA7</accession>
<dbReference type="GO" id="GO:0051301">
    <property type="term" value="P:cell division"/>
    <property type="evidence" value="ECO:0007669"/>
    <property type="project" value="UniProtKB-UniRule"/>
</dbReference>
<keyword evidence="5 10" id="KW-0378">Hydrolase</keyword>
<dbReference type="PANTHER" id="PTHR10828">
    <property type="entry name" value="M-PHASE INDUCER PHOSPHATASE DUAL SPECIFICITY PHOSPHATASE CDC25"/>
    <property type="match status" value="1"/>
</dbReference>
<protein>
    <recommendedName>
        <fullName evidence="9 10">M-phase inducer phosphatase</fullName>
        <ecNumber evidence="2 10">3.1.3.48</ecNumber>
    </recommendedName>
</protein>
<comment type="catalytic activity">
    <reaction evidence="8 10">
        <text>O-phospho-L-tyrosyl-[protein] + H2O = L-tyrosyl-[protein] + phosphate</text>
        <dbReference type="Rhea" id="RHEA:10684"/>
        <dbReference type="Rhea" id="RHEA-COMP:10136"/>
        <dbReference type="Rhea" id="RHEA-COMP:20101"/>
        <dbReference type="ChEBI" id="CHEBI:15377"/>
        <dbReference type="ChEBI" id="CHEBI:43474"/>
        <dbReference type="ChEBI" id="CHEBI:46858"/>
        <dbReference type="ChEBI" id="CHEBI:61978"/>
        <dbReference type="EC" id="3.1.3.48"/>
    </reaction>
</comment>
<gene>
    <name evidence="13" type="ORF">THITE_2114160</name>
</gene>
<evidence type="ECO:0000256" key="9">
    <source>
        <dbReference type="ARBA" id="ARBA00067190"/>
    </source>
</evidence>
<dbReference type="EMBL" id="CP003010">
    <property type="protein sequence ID" value="AEO66205.1"/>
    <property type="molecule type" value="Genomic_DNA"/>
</dbReference>
<feature type="region of interest" description="Disordered" evidence="11">
    <location>
        <begin position="507"/>
        <end position="536"/>
    </location>
</feature>